<proteinExistence type="predicted"/>
<protein>
    <submittedName>
        <fullName evidence="1">Uncharacterized protein</fullName>
    </submittedName>
</protein>
<sequence>MAYLGKYETPDDLLKDDSLSDDRKIEMLEQWRDDKRAYIRATEEGMTGNDSSEFLRQIKKALMSLDRNSAS</sequence>
<reference evidence="1 2" key="1">
    <citation type="submission" date="2021-01" db="EMBL/GenBank/DDBJ databases">
        <title>Biogeographic distribution of Paracoccus.</title>
        <authorList>
            <person name="Hollensteiner J."/>
            <person name="Leineberger J."/>
            <person name="Brinkhoff T."/>
            <person name="Daniel R."/>
        </authorList>
    </citation>
    <scope>NUCLEOTIDE SEQUENCE [LARGE SCALE GENOMIC DNA]</scope>
    <source>
        <strain evidence="1 2">LMG25392</strain>
    </source>
</reference>
<keyword evidence="2" id="KW-1185">Reference proteome</keyword>
<accession>A0ABY7SV32</accession>
<organism evidence="1 2">
    <name type="scientific">Paracoccus stylophorae</name>
    <dbReference type="NCBI Taxonomy" id="659350"/>
    <lineage>
        <taxon>Bacteria</taxon>
        <taxon>Pseudomonadati</taxon>
        <taxon>Pseudomonadota</taxon>
        <taxon>Alphaproteobacteria</taxon>
        <taxon>Rhodobacterales</taxon>
        <taxon>Paracoccaceae</taxon>
        <taxon>Paracoccus</taxon>
    </lineage>
</organism>
<dbReference type="EMBL" id="CP067134">
    <property type="protein sequence ID" value="WCR10892.1"/>
    <property type="molecule type" value="Genomic_DNA"/>
</dbReference>
<evidence type="ECO:0000313" key="2">
    <source>
        <dbReference type="Proteomes" id="UP001218412"/>
    </source>
</evidence>
<dbReference type="Proteomes" id="UP001218412">
    <property type="component" value="Chromosome"/>
</dbReference>
<evidence type="ECO:0000313" key="1">
    <source>
        <dbReference type="EMBL" id="WCR10892.1"/>
    </source>
</evidence>
<name>A0ABY7SV32_9RHOB</name>
<gene>
    <name evidence="1" type="ORF">JHW45_00235</name>
</gene>
<dbReference type="RefSeq" id="WP_272858981.1">
    <property type="nucleotide sequence ID" value="NZ_CP067134.1"/>
</dbReference>